<gene>
    <name evidence="3" type="ORF">GTU67_13835</name>
</gene>
<dbReference type="Pfam" id="PF11666">
    <property type="entry name" value="DUF2933"/>
    <property type="match status" value="1"/>
</dbReference>
<protein>
    <submittedName>
        <fullName evidence="3">DUF2933 domain-containing protein</fullName>
    </submittedName>
</protein>
<evidence type="ECO:0000313" key="3">
    <source>
        <dbReference type="EMBL" id="MBC2770988.1"/>
    </source>
</evidence>
<keyword evidence="2" id="KW-0472">Membrane</keyword>
<dbReference type="RefSeq" id="WP_185780636.1">
    <property type="nucleotide sequence ID" value="NZ_JACJUU010000016.1"/>
</dbReference>
<keyword evidence="2" id="KW-0812">Transmembrane</keyword>
<feature type="region of interest" description="Disordered" evidence="1">
    <location>
        <begin position="57"/>
        <end position="94"/>
    </location>
</feature>
<dbReference type="InterPro" id="IPR021682">
    <property type="entry name" value="DUF2933"/>
</dbReference>
<evidence type="ECO:0000313" key="4">
    <source>
        <dbReference type="Proteomes" id="UP000545386"/>
    </source>
</evidence>
<keyword evidence="2" id="KW-1133">Transmembrane helix</keyword>
<keyword evidence="4" id="KW-1185">Reference proteome</keyword>
<reference evidence="3 4" key="1">
    <citation type="submission" date="2020-08" db="EMBL/GenBank/DDBJ databases">
        <title>Paraeoetvoesia sp. YC-7-48 draft genome sequence.</title>
        <authorList>
            <person name="Yao L."/>
        </authorList>
    </citation>
    <scope>NUCLEOTIDE SEQUENCE [LARGE SCALE GENOMIC DNA]</scope>
    <source>
        <strain evidence="4">YC-7-48</strain>
    </source>
</reference>
<feature type="transmembrane region" description="Helical" evidence="2">
    <location>
        <begin position="34"/>
        <end position="53"/>
    </location>
</feature>
<name>A0A842HTM0_9BURK</name>
<evidence type="ECO:0000256" key="1">
    <source>
        <dbReference type="SAM" id="MobiDB-lite"/>
    </source>
</evidence>
<sequence length="94" mass="10278">MKCDMKTMLKAGLGLAVLIAVAYAALPDAREWITAASPFLFFLICPLMMFFMMKGMQSGHSDNESKTSEPAQAPMPEVANVGDYPRALEHKKAP</sequence>
<comment type="caution">
    <text evidence="3">The sequence shown here is derived from an EMBL/GenBank/DDBJ whole genome shotgun (WGS) entry which is preliminary data.</text>
</comment>
<proteinExistence type="predicted"/>
<dbReference type="AlphaFoldDB" id="A0A842HTM0"/>
<organism evidence="3 4">
    <name type="scientific">Pusillimonas minor</name>
    <dbReference type="NCBI Taxonomy" id="2697024"/>
    <lineage>
        <taxon>Bacteria</taxon>
        <taxon>Pseudomonadati</taxon>
        <taxon>Pseudomonadota</taxon>
        <taxon>Betaproteobacteria</taxon>
        <taxon>Burkholderiales</taxon>
        <taxon>Alcaligenaceae</taxon>
        <taxon>Pusillimonas</taxon>
    </lineage>
</organism>
<evidence type="ECO:0000256" key="2">
    <source>
        <dbReference type="SAM" id="Phobius"/>
    </source>
</evidence>
<accession>A0A842HTM0</accession>
<dbReference type="Proteomes" id="UP000545386">
    <property type="component" value="Unassembled WGS sequence"/>
</dbReference>
<dbReference type="EMBL" id="JACJUU010000016">
    <property type="protein sequence ID" value="MBC2770988.1"/>
    <property type="molecule type" value="Genomic_DNA"/>
</dbReference>